<evidence type="ECO:0000313" key="7">
    <source>
        <dbReference type="Proteomes" id="UP000248039"/>
    </source>
</evidence>
<dbReference type="PANTHER" id="PTHR43248:SF29">
    <property type="entry name" value="TRIPEPTIDYL AMINOPEPTIDASE"/>
    <property type="match status" value="1"/>
</dbReference>
<comment type="caution">
    <text evidence="6">The sequence shown here is derived from an EMBL/GenBank/DDBJ whole genome shotgun (WGS) entry which is preliminary data.</text>
</comment>
<feature type="domain" description="Peptidase S33 tripeptidyl aminopeptidase-like C-terminal" evidence="5">
    <location>
        <begin position="443"/>
        <end position="533"/>
    </location>
</feature>
<keyword evidence="2" id="KW-0732">Signal</keyword>
<protein>
    <submittedName>
        <fullName evidence="6">Alpha/beta hydrolase</fullName>
    </submittedName>
</protein>
<dbReference type="RefSeq" id="WP_110672508.1">
    <property type="nucleotide sequence ID" value="NZ_PYBW01000111.1"/>
</dbReference>
<dbReference type="PANTHER" id="PTHR43248">
    <property type="entry name" value="2-SUCCINYL-6-HYDROXY-2,4-CYCLOHEXADIENE-1-CARBOXYLATE SYNTHASE"/>
    <property type="match status" value="1"/>
</dbReference>
<dbReference type="InterPro" id="IPR013595">
    <property type="entry name" value="Pept_S33_TAP-like_C"/>
</dbReference>
<dbReference type="EMBL" id="PYBW01000111">
    <property type="protein sequence ID" value="PYC71467.1"/>
    <property type="molecule type" value="Genomic_DNA"/>
</dbReference>
<organism evidence="6 7">
    <name type="scientific">Streptomyces tateyamensis</name>
    <dbReference type="NCBI Taxonomy" id="565073"/>
    <lineage>
        <taxon>Bacteria</taxon>
        <taxon>Bacillati</taxon>
        <taxon>Actinomycetota</taxon>
        <taxon>Actinomycetes</taxon>
        <taxon>Kitasatosporales</taxon>
        <taxon>Streptomycetaceae</taxon>
        <taxon>Streptomyces</taxon>
    </lineage>
</organism>
<dbReference type="GO" id="GO:0016787">
    <property type="term" value="F:hydrolase activity"/>
    <property type="evidence" value="ECO:0007669"/>
    <property type="project" value="UniProtKB-KW"/>
</dbReference>
<dbReference type="Proteomes" id="UP000248039">
    <property type="component" value="Unassembled WGS sequence"/>
</dbReference>
<dbReference type="SUPFAM" id="SSF53474">
    <property type="entry name" value="alpha/beta-Hydrolases"/>
    <property type="match status" value="1"/>
</dbReference>
<evidence type="ECO:0000259" key="5">
    <source>
        <dbReference type="Pfam" id="PF08386"/>
    </source>
</evidence>
<dbReference type="Pfam" id="PF08386">
    <property type="entry name" value="Abhydrolase_4"/>
    <property type="match status" value="1"/>
</dbReference>
<keyword evidence="7" id="KW-1185">Reference proteome</keyword>
<dbReference type="Gene3D" id="3.40.50.1820">
    <property type="entry name" value="alpha/beta hydrolase"/>
    <property type="match status" value="1"/>
</dbReference>
<evidence type="ECO:0000256" key="2">
    <source>
        <dbReference type="ARBA" id="ARBA00022729"/>
    </source>
</evidence>
<comment type="similarity">
    <text evidence="1">Belongs to the peptidase S33 family.</text>
</comment>
<sequence>MNSALARVSRRILPVVLGIAVVAGCSGSGGTRPAAGTGSSPAVTAAPPTSAAPSPSLRPGGEADPALKSFYGQQIGWAPCAADPALKNVDMSTFQCGTAHVPLDYAHPTVDTVDLALIRKPAAKADQRLGSLFLNPGGPGGSGIEEVAGGANGRFQSLNQRYDLVGFDPRGVGRSTAVHCLDDAARDKLNAQDHADAGSDQGFADACRAKSGKLLPFVGTVDAARDLDVLRGAVGDQKLDYLGFSYGTYLGAEYAEQFPDRTGRLVLDGAMDPSNDPLDADVAQLVGFEGVFERWAADCPSHSGCPLGKDPAAAAQRAAAFLDGLEQHPMTTSDGRTLTAAEGWTGALEMLYGDAKSWEYLRNGMEWAMQAHKADYLMAFADDYNGRDKQGHYTNMADANVAINCADYGAPVPSDDRINQALAQLHSQAKYLTARMTAEDLNAQDCRDWPYHPSTAPHVIKAAGAAPILVVGSTGDDATPYAWAQHLAAGLADATLLTRDGDGHTGYGKSSCIKKAVDSFLVDGTMPAAGTHCPTDS</sequence>
<evidence type="ECO:0000256" key="3">
    <source>
        <dbReference type="ARBA" id="ARBA00022801"/>
    </source>
</evidence>
<evidence type="ECO:0000256" key="4">
    <source>
        <dbReference type="SAM" id="MobiDB-lite"/>
    </source>
</evidence>
<dbReference type="OrthoDB" id="4498590at2"/>
<dbReference type="InterPro" id="IPR051601">
    <property type="entry name" value="Serine_prot/Carboxylest_S33"/>
</dbReference>
<feature type="region of interest" description="Disordered" evidence="4">
    <location>
        <begin position="30"/>
        <end position="65"/>
    </location>
</feature>
<name>A0A2V4MZI6_9ACTN</name>
<reference evidence="6 7" key="1">
    <citation type="submission" date="2018-03" db="EMBL/GenBank/DDBJ databases">
        <title>Bioinformatic expansion and discovery of thiopeptide antibiotics.</title>
        <authorList>
            <person name="Schwalen C.J."/>
            <person name="Hudson G.A."/>
            <person name="Mitchell D.A."/>
        </authorList>
    </citation>
    <scope>NUCLEOTIDE SEQUENCE [LARGE SCALE GENOMIC DNA]</scope>
    <source>
        <strain evidence="6 7">ATCC 21389</strain>
    </source>
</reference>
<dbReference type="AlphaFoldDB" id="A0A2V4MZI6"/>
<evidence type="ECO:0000313" key="6">
    <source>
        <dbReference type="EMBL" id="PYC71467.1"/>
    </source>
</evidence>
<keyword evidence="3 6" id="KW-0378">Hydrolase</keyword>
<dbReference type="InterPro" id="IPR029058">
    <property type="entry name" value="AB_hydrolase_fold"/>
</dbReference>
<evidence type="ECO:0000256" key="1">
    <source>
        <dbReference type="ARBA" id="ARBA00010088"/>
    </source>
</evidence>
<feature type="compositionally biased region" description="Low complexity" evidence="4">
    <location>
        <begin position="39"/>
        <end position="55"/>
    </location>
</feature>
<gene>
    <name evidence="6" type="ORF">C7C46_26760</name>
</gene>
<accession>A0A2V4MZI6</accession>
<proteinExistence type="inferred from homology"/>
<dbReference type="PROSITE" id="PS51257">
    <property type="entry name" value="PROKAR_LIPOPROTEIN"/>
    <property type="match status" value="1"/>
</dbReference>